<reference evidence="1 2" key="1">
    <citation type="journal article" date="2010" name="BMC Genomics">
        <title>Comparative genomics and proteomics of Helicobacter mustelae, an ulcerogenic and carcinogenic gastric pathogen.</title>
        <authorList>
            <person name="O'Toole P.W."/>
            <person name="Snelling W.J."/>
            <person name="Canchaya C."/>
            <person name="Forde B.M."/>
            <person name="Hardie K.R."/>
            <person name="Josenhans C."/>
            <person name="Graham R.L.J."/>
            <person name="McMullan G."/>
            <person name="Parkhill J."/>
            <person name="Belda E."/>
            <person name="Bentley S.D."/>
        </authorList>
    </citation>
    <scope>NUCLEOTIDE SEQUENCE [LARGE SCALE GENOMIC DNA]</scope>
    <source>
        <strain evidence="2">ATCC 43772 / LMG 18044 / NCTC 12198 / 12198</strain>
    </source>
</reference>
<dbReference type="KEGG" id="hms:HMU10700"/>
<gene>
    <name evidence="1" type="ordered locus">HMU10700</name>
</gene>
<name>D3UIK4_HELM1</name>
<accession>D3UIK4</accession>
<protein>
    <submittedName>
        <fullName evidence="1">Uncharacterized protein</fullName>
    </submittedName>
</protein>
<dbReference type="EMBL" id="FN555004">
    <property type="protein sequence ID" value="CBG40327.1"/>
    <property type="molecule type" value="Genomic_DNA"/>
</dbReference>
<evidence type="ECO:0000313" key="2">
    <source>
        <dbReference type="Proteomes" id="UP000001522"/>
    </source>
</evidence>
<organism evidence="1 2">
    <name type="scientific">Helicobacter mustelae (strain ATCC 43772 / CCUG 25715 / CIP 103759 / LMG 18044 / NCTC 12198 / R85-136P)</name>
    <name type="common">Campylobacter mustelae</name>
    <dbReference type="NCBI Taxonomy" id="679897"/>
    <lineage>
        <taxon>Bacteria</taxon>
        <taxon>Pseudomonadati</taxon>
        <taxon>Campylobacterota</taxon>
        <taxon>Epsilonproteobacteria</taxon>
        <taxon>Campylobacterales</taxon>
        <taxon>Helicobacteraceae</taxon>
        <taxon>Helicobacter</taxon>
    </lineage>
</organism>
<proteinExistence type="predicted"/>
<dbReference type="AlphaFoldDB" id="D3UIK4"/>
<dbReference type="Proteomes" id="UP000001522">
    <property type="component" value="Chromosome"/>
</dbReference>
<keyword evidence="2" id="KW-1185">Reference proteome</keyword>
<evidence type="ECO:0000313" key="1">
    <source>
        <dbReference type="EMBL" id="CBG40327.1"/>
    </source>
</evidence>
<dbReference type="HOGENOM" id="CLU_3217054_0_0_7"/>
<sequence>MRGFVHRAQMEFLQMRKTGGILQGQKQASAMQSLALQKGNLSEN</sequence>